<evidence type="ECO:0000256" key="7">
    <source>
        <dbReference type="ARBA" id="ARBA00022989"/>
    </source>
</evidence>
<keyword evidence="6 9" id="KW-0812">Transmembrane</keyword>
<accession>A0A7I4YZ95</accession>
<keyword evidence="10" id="KW-1185">Reference proteome</keyword>
<keyword evidence="7 9" id="KW-1133">Transmembrane helix</keyword>
<organism evidence="10 11">
    <name type="scientific">Haemonchus contortus</name>
    <name type="common">Barber pole worm</name>
    <dbReference type="NCBI Taxonomy" id="6289"/>
    <lineage>
        <taxon>Eukaryota</taxon>
        <taxon>Metazoa</taxon>
        <taxon>Ecdysozoa</taxon>
        <taxon>Nematoda</taxon>
        <taxon>Chromadorea</taxon>
        <taxon>Rhabditida</taxon>
        <taxon>Rhabditina</taxon>
        <taxon>Rhabditomorpha</taxon>
        <taxon>Strongyloidea</taxon>
        <taxon>Trichostrongylidae</taxon>
        <taxon>Haemonchus</taxon>
    </lineage>
</organism>
<name>A0A7I4YZ95_HAECO</name>
<feature type="transmembrane region" description="Helical" evidence="9">
    <location>
        <begin position="343"/>
        <end position="368"/>
    </location>
</feature>
<keyword evidence="4 9" id="KW-0813">Transport</keyword>
<feature type="transmembrane region" description="Helical" evidence="9">
    <location>
        <begin position="141"/>
        <end position="161"/>
    </location>
</feature>
<evidence type="ECO:0000256" key="4">
    <source>
        <dbReference type="ARBA" id="ARBA00022448"/>
    </source>
</evidence>
<dbReference type="OMA" id="CTWIGTN"/>
<sequence length="414" mass="45585">MVVSKIIYALVVAFGSCTWIGTNSVWMQLSMFTSELPEGWNLPSYLSVVVQIACIGPLIYTIVHKGCKTVEIPHTRLIFIFLVMACICQLGLVFLWKETIAIGSQRYSLGLYLLLFGLAVVDAMSNVLFMPFMAKFHPAYLNAYFVGMGFSSLIPSILSLIQGSSSYTCEGDVPHYTPPRFSAAVFFLIIFFSTCNSAVAFLILYLKAVKQPSPSEQSISENNTEVTETEITSEEEIKHEGLALPGRSYLFILLTVSLVNAQMNGIIPSISSFCALPYSQATYHYSIALSNVMMPLASFLSFFLIVRKLPYLGLLSAMSTCTTIFLIYLAALSPAMIFNSRSIGAALSILASMIAAGLHSYLRVAFASRLRECDQSESRLFWCGVFTQIGSFTGSMVMLIVNLNQVFKSAPPCR</sequence>
<evidence type="ECO:0000256" key="6">
    <source>
        <dbReference type="ARBA" id="ARBA00022692"/>
    </source>
</evidence>
<evidence type="ECO:0000256" key="2">
    <source>
        <dbReference type="ARBA" id="ARBA00004651"/>
    </source>
</evidence>
<evidence type="ECO:0000256" key="3">
    <source>
        <dbReference type="ARBA" id="ARBA00006366"/>
    </source>
</evidence>
<feature type="transmembrane region" description="Helical" evidence="9">
    <location>
        <begin position="283"/>
        <end position="305"/>
    </location>
</feature>
<dbReference type="PANTHER" id="PTHR12929:SF10">
    <property type="entry name" value="RIBOFLAVIN TRANSPORTER"/>
    <property type="match status" value="1"/>
</dbReference>
<feature type="transmembrane region" description="Helical" evidence="9">
    <location>
        <begin position="380"/>
        <end position="401"/>
    </location>
</feature>
<evidence type="ECO:0000313" key="11">
    <source>
        <dbReference type="WBParaSite" id="HCON_00151570-00001"/>
    </source>
</evidence>
<keyword evidence="8 9" id="KW-0472">Membrane</keyword>
<feature type="transmembrane region" description="Helical" evidence="9">
    <location>
        <begin position="7"/>
        <end position="25"/>
    </location>
</feature>
<dbReference type="AlphaFoldDB" id="A0A7I4YZ95"/>
<dbReference type="WBParaSite" id="HCON_00151570-00001">
    <property type="protein sequence ID" value="HCON_00151570-00001"/>
    <property type="gene ID" value="HCON_00151570"/>
</dbReference>
<protein>
    <recommendedName>
        <fullName evidence="9">Riboflavin transporter</fullName>
    </recommendedName>
</protein>
<feature type="transmembrane region" description="Helical" evidence="9">
    <location>
        <begin position="312"/>
        <end position="331"/>
    </location>
</feature>
<reference evidence="11" key="1">
    <citation type="submission" date="2020-12" db="UniProtKB">
        <authorList>
            <consortium name="WormBaseParasite"/>
        </authorList>
    </citation>
    <scope>IDENTIFICATION</scope>
    <source>
        <strain evidence="11">MHco3</strain>
    </source>
</reference>
<keyword evidence="5 9" id="KW-1003">Cell membrane</keyword>
<evidence type="ECO:0000256" key="1">
    <source>
        <dbReference type="ARBA" id="ARBA00000215"/>
    </source>
</evidence>
<evidence type="ECO:0000256" key="5">
    <source>
        <dbReference type="ARBA" id="ARBA00022475"/>
    </source>
</evidence>
<feature type="transmembrane region" description="Helical" evidence="9">
    <location>
        <begin position="248"/>
        <end position="271"/>
    </location>
</feature>
<comment type="catalytic activity">
    <reaction evidence="1 9">
        <text>riboflavin(in) = riboflavin(out)</text>
        <dbReference type="Rhea" id="RHEA:35015"/>
        <dbReference type="ChEBI" id="CHEBI:57986"/>
    </reaction>
</comment>
<comment type="function">
    <text evidence="9">Plasma membrane transporter mediating the uptake by cells of the water soluble vitamin B2/riboflavin that plays a key role in biochemical oxidation-reduction reactions of the carbohydrate, lipid, and amino acid metabolism.</text>
</comment>
<feature type="transmembrane region" description="Helical" evidence="9">
    <location>
        <begin position="181"/>
        <end position="206"/>
    </location>
</feature>
<dbReference type="Proteomes" id="UP000025227">
    <property type="component" value="Unplaced"/>
</dbReference>
<dbReference type="Pfam" id="PF06237">
    <property type="entry name" value="SLC52_ribofla_tr"/>
    <property type="match status" value="1"/>
</dbReference>
<dbReference type="PANTHER" id="PTHR12929">
    <property type="entry name" value="SOLUTE CARRIER FAMILY 52"/>
    <property type="match status" value="1"/>
</dbReference>
<proteinExistence type="inferred from homology"/>
<feature type="transmembrane region" description="Helical" evidence="9">
    <location>
        <begin position="45"/>
        <end position="63"/>
    </location>
</feature>
<dbReference type="OrthoDB" id="9995836at2759"/>
<evidence type="ECO:0000313" key="10">
    <source>
        <dbReference type="Proteomes" id="UP000025227"/>
    </source>
</evidence>
<dbReference type="GO" id="GO:0032217">
    <property type="term" value="F:riboflavin transmembrane transporter activity"/>
    <property type="evidence" value="ECO:0007669"/>
    <property type="project" value="UniProtKB-UniRule"/>
</dbReference>
<feature type="transmembrane region" description="Helical" evidence="9">
    <location>
        <begin position="109"/>
        <end position="129"/>
    </location>
</feature>
<feature type="transmembrane region" description="Helical" evidence="9">
    <location>
        <begin position="75"/>
        <end position="97"/>
    </location>
</feature>
<evidence type="ECO:0000256" key="8">
    <source>
        <dbReference type="ARBA" id="ARBA00023136"/>
    </source>
</evidence>
<dbReference type="PROSITE" id="PS51257">
    <property type="entry name" value="PROKAR_LIPOPROTEIN"/>
    <property type="match status" value="1"/>
</dbReference>
<dbReference type="InterPro" id="IPR009357">
    <property type="entry name" value="Riboflavin_transptr"/>
</dbReference>
<comment type="similarity">
    <text evidence="3 9">Belongs to the riboflavin transporter family.</text>
</comment>
<evidence type="ECO:0000256" key="9">
    <source>
        <dbReference type="RuleBase" id="RU368035"/>
    </source>
</evidence>
<dbReference type="GO" id="GO:0005886">
    <property type="term" value="C:plasma membrane"/>
    <property type="evidence" value="ECO:0007669"/>
    <property type="project" value="UniProtKB-SubCell"/>
</dbReference>
<comment type="subcellular location">
    <subcellularLocation>
        <location evidence="2 9">Cell membrane</location>
        <topology evidence="2 9">Multi-pass membrane protein</topology>
    </subcellularLocation>
</comment>